<comment type="caution">
    <text evidence="2">The sequence shown here is derived from an EMBL/GenBank/DDBJ whole genome shotgun (WGS) entry which is preliminary data.</text>
</comment>
<protein>
    <recommendedName>
        <fullName evidence="1">RAP domain-containing protein</fullName>
    </recommendedName>
</protein>
<sequence>MNFTLMAQKTLQASSRPLCRGIRKFLQVFPVQGHLLKTQRQYSNKNYKNRTLSLSSILLQDGLDFTELPIFIRKLDPSCFPHENNQFVPSVKKMTKDEKLFREQLHICSSVKEVFCHLEVPSDVITGYTAAFALQKICYLQNSQNEEEGIDSFIQTAVMNELYEIVKKEVTTLSNETLFCLFKCTFQSVNAIIGSNEFLFEEIEKRISASKFSISELCDLSCLASFLSQLTLVDTCWIHIGNRYEEINEDNCHLAEEVLQNNLSEFPIPNLVELLCSFAFIQRFPVNFSHLILTPSFLSRIKGISNEKLQITVGKWLEMLQSALLLETKHRNIPHLFKMDHRIKYSLSSKFHRDVFKCLDRMVGYDKIDCCKQAMKAIYVIDFEILLDENLIPLSINSQPMEINSRIAVILHQPEHLCSNTGHLMGEYAMKVRHLKLLGYKVVEVQCSMLNVLQPNQQMKYLRSLLQRHIAKNVLLNDNIT</sequence>
<dbReference type="Pfam" id="PF08373">
    <property type="entry name" value="RAP"/>
    <property type="match status" value="1"/>
</dbReference>
<accession>A0A812CP55</accession>
<dbReference type="AlphaFoldDB" id="A0A812CP55"/>
<feature type="domain" description="RAP" evidence="1">
    <location>
        <begin position="407"/>
        <end position="464"/>
    </location>
</feature>
<proteinExistence type="predicted"/>
<dbReference type="SMART" id="SM00952">
    <property type="entry name" value="RAP"/>
    <property type="match status" value="1"/>
</dbReference>
<keyword evidence="3" id="KW-1185">Reference proteome</keyword>
<name>A0A812CP55_ACAPH</name>
<evidence type="ECO:0000259" key="1">
    <source>
        <dbReference type="PROSITE" id="PS51286"/>
    </source>
</evidence>
<evidence type="ECO:0000313" key="2">
    <source>
        <dbReference type="EMBL" id="CAE1272126.1"/>
    </source>
</evidence>
<dbReference type="OrthoDB" id="385235at2759"/>
<dbReference type="EMBL" id="CAHIKZ030001672">
    <property type="protein sequence ID" value="CAE1272126.1"/>
    <property type="molecule type" value="Genomic_DNA"/>
</dbReference>
<reference evidence="2" key="1">
    <citation type="submission" date="2021-01" db="EMBL/GenBank/DDBJ databases">
        <authorList>
            <person name="Li R."/>
            <person name="Bekaert M."/>
        </authorList>
    </citation>
    <scope>NUCLEOTIDE SEQUENCE</scope>
    <source>
        <strain evidence="2">Farmed</strain>
    </source>
</reference>
<evidence type="ECO:0000313" key="3">
    <source>
        <dbReference type="Proteomes" id="UP000597762"/>
    </source>
</evidence>
<dbReference type="PROSITE" id="PS51286">
    <property type="entry name" value="RAP"/>
    <property type="match status" value="1"/>
</dbReference>
<organism evidence="2 3">
    <name type="scientific">Acanthosepion pharaonis</name>
    <name type="common">Pharaoh cuttlefish</name>
    <name type="synonym">Sepia pharaonis</name>
    <dbReference type="NCBI Taxonomy" id="158019"/>
    <lineage>
        <taxon>Eukaryota</taxon>
        <taxon>Metazoa</taxon>
        <taxon>Spiralia</taxon>
        <taxon>Lophotrochozoa</taxon>
        <taxon>Mollusca</taxon>
        <taxon>Cephalopoda</taxon>
        <taxon>Coleoidea</taxon>
        <taxon>Decapodiformes</taxon>
        <taxon>Sepiida</taxon>
        <taxon>Sepiina</taxon>
        <taxon>Sepiidae</taxon>
        <taxon>Acanthosepion</taxon>
    </lineage>
</organism>
<dbReference type="InterPro" id="IPR013584">
    <property type="entry name" value="RAP"/>
</dbReference>
<dbReference type="Proteomes" id="UP000597762">
    <property type="component" value="Unassembled WGS sequence"/>
</dbReference>
<gene>
    <name evidence="2" type="ORF">SPHA_37545</name>
</gene>